<evidence type="ECO:0000256" key="4">
    <source>
        <dbReference type="SAM" id="Phobius"/>
    </source>
</evidence>
<keyword evidence="2 3" id="KW-0802">TPR repeat</keyword>
<dbReference type="EMBL" id="CAJOBQ010001503">
    <property type="protein sequence ID" value="CAF4492591.1"/>
    <property type="molecule type" value="Genomic_DNA"/>
</dbReference>
<dbReference type="PANTHER" id="PTHR45641:SF19">
    <property type="entry name" value="NEPHROCYSTIN-3"/>
    <property type="match status" value="1"/>
</dbReference>
<dbReference type="SUPFAM" id="SSF48452">
    <property type="entry name" value="TPR-like"/>
    <property type="match status" value="2"/>
</dbReference>
<feature type="repeat" description="TPR" evidence="3">
    <location>
        <begin position="108"/>
        <end position="141"/>
    </location>
</feature>
<dbReference type="AlphaFoldDB" id="A0A820UYD9"/>
<gene>
    <name evidence="5" type="ORF">FME351_LOCUS25193</name>
    <name evidence="6" type="ORF">TSG867_LOCUS20444</name>
</gene>
<evidence type="ECO:0000313" key="7">
    <source>
        <dbReference type="Proteomes" id="UP000663862"/>
    </source>
</evidence>
<dbReference type="InterPro" id="IPR019734">
    <property type="entry name" value="TPR_rpt"/>
</dbReference>
<dbReference type="Proteomes" id="UP000663869">
    <property type="component" value="Unassembled WGS sequence"/>
</dbReference>
<name>A0A820UYD9_9BILA</name>
<keyword evidence="4" id="KW-1133">Transmembrane helix</keyword>
<reference evidence="6" key="1">
    <citation type="submission" date="2021-02" db="EMBL/GenBank/DDBJ databases">
        <authorList>
            <person name="Nowell W R."/>
        </authorList>
    </citation>
    <scope>NUCLEOTIDE SEQUENCE</scope>
</reference>
<keyword evidence="4" id="KW-0812">Transmembrane</keyword>
<dbReference type="Gene3D" id="1.25.40.10">
    <property type="entry name" value="Tetratricopeptide repeat domain"/>
    <property type="match status" value="4"/>
</dbReference>
<proteinExistence type="predicted"/>
<feature type="transmembrane region" description="Helical" evidence="4">
    <location>
        <begin position="452"/>
        <end position="475"/>
    </location>
</feature>
<evidence type="ECO:0000256" key="3">
    <source>
        <dbReference type="PROSITE-ProRule" id="PRU00339"/>
    </source>
</evidence>
<accession>A0A820UYD9</accession>
<dbReference type="Pfam" id="PF13374">
    <property type="entry name" value="TPR_10"/>
    <property type="match status" value="1"/>
</dbReference>
<dbReference type="Pfam" id="PF13424">
    <property type="entry name" value="TPR_12"/>
    <property type="match status" value="1"/>
</dbReference>
<keyword evidence="4" id="KW-0472">Membrane</keyword>
<sequence>MNPSVKGLEIAKEYVNFQRKEMNDGNLDIFVLFGNLLYDMGEYVKCRYYFENLLCVQRDKDSSATIDIYRRLGRAFLGLSEFELSQKYLQHAYDLCIKNESTSSSKLGRILSYIGQTYDFQGKFNTALEYYFKGLQIIERNLKNKRLIANTLTRMGVVYYSKGQDDLALKYLKKSKKYIENSVPEDHPDMTEFYNNMYMVQYYKGCYDQALCYQRKSYESDKRIFPVDNHIDLSVDTNNIGKCYYKKCQYMQPIEYFKQSLDIARKVLKGDNNYIDMGMRINNIGKCFYRQKNDFEALQNYEIAYTLKNIGEVHLDLLNCDLSLNYFTQALDLYKKTFNDLEHRDVAKCLHLIGQVYYYKNNDDDDNDICQDCYDKALTIWENVLPCYHPDLALCYKNMALFYLHRKSDYIEAEKYFSISYHIYEQALTKDHPHSIEMYNIRQMISKSKRQATLFMIIDTVELILFLFLFSVVFWF</sequence>
<protein>
    <submittedName>
        <fullName evidence="6">Uncharacterized protein</fullName>
    </submittedName>
</protein>
<organism evidence="6 7">
    <name type="scientific">Rotaria socialis</name>
    <dbReference type="NCBI Taxonomy" id="392032"/>
    <lineage>
        <taxon>Eukaryota</taxon>
        <taxon>Metazoa</taxon>
        <taxon>Spiralia</taxon>
        <taxon>Gnathifera</taxon>
        <taxon>Rotifera</taxon>
        <taxon>Eurotatoria</taxon>
        <taxon>Bdelloidea</taxon>
        <taxon>Philodinida</taxon>
        <taxon>Philodinidae</taxon>
        <taxon>Rotaria</taxon>
    </lineage>
</organism>
<feature type="repeat" description="TPR" evidence="3">
    <location>
        <begin position="149"/>
        <end position="182"/>
    </location>
</feature>
<dbReference type="EMBL" id="CAJNYU010003344">
    <property type="protein sequence ID" value="CAF3663138.1"/>
    <property type="molecule type" value="Genomic_DNA"/>
</dbReference>
<dbReference type="PANTHER" id="PTHR45641">
    <property type="entry name" value="TETRATRICOPEPTIDE REPEAT PROTEIN (AFU_ORTHOLOGUE AFUA_6G03870)"/>
    <property type="match status" value="1"/>
</dbReference>
<evidence type="ECO:0000256" key="1">
    <source>
        <dbReference type="ARBA" id="ARBA00022737"/>
    </source>
</evidence>
<dbReference type="PROSITE" id="PS50005">
    <property type="entry name" value="TPR"/>
    <property type="match status" value="2"/>
</dbReference>
<evidence type="ECO:0000256" key="2">
    <source>
        <dbReference type="ARBA" id="ARBA00022803"/>
    </source>
</evidence>
<evidence type="ECO:0000313" key="6">
    <source>
        <dbReference type="EMBL" id="CAF4492591.1"/>
    </source>
</evidence>
<dbReference type="Proteomes" id="UP000663862">
    <property type="component" value="Unassembled WGS sequence"/>
</dbReference>
<dbReference type="InterPro" id="IPR011990">
    <property type="entry name" value="TPR-like_helical_dom_sf"/>
</dbReference>
<evidence type="ECO:0000313" key="5">
    <source>
        <dbReference type="EMBL" id="CAF3663138.1"/>
    </source>
</evidence>
<comment type="caution">
    <text evidence="6">The sequence shown here is derived from an EMBL/GenBank/DDBJ whole genome shotgun (WGS) entry which is preliminary data.</text>
</comment>
<keyword evidence="1" id="KW-0677">Repeat</keyword>
<dbReference type="SMART" id="SM00028">
    <property type="entry name" value="TPR"/>
    <property type="match status" value="8"/>
</dbReference>